<dbReference type="Proteomes" id="UP000198287">
    <property type="component" value="Unassembled WGS sequence"/>
</dbReference>
<keyword evidence="2" id="KW-1185">Reference proteome</keyword>
<proteinExistence type="predicted"/>
<reference evidence="1 2" key="1">
    <citation type="submission" date="2015-12" db="EMBL/GenBank/DDBJ databases">
        <title>The genome of Folsomia candida.</title>
        <authorList>
            <person name="Faddeeva A."/>
            <person name="Derks M.F."/>
            <person name="Anvar Y."/>
            <person name="Smit S."/>
            <person name="Van Straalen N."/>
            <person name="Roelofs D."/>
        </authorList>
    </citation>
    <scope>NUCLEOTIDE SEQUENCE [LARGE SCALE GENOMIC DNA]</scope>
    <source>
        <strain evidence="1 2">VU population</strain>
        <tissue evidence="1">Whole body</tissue>
    </source>
</reference>
<protein>
    <submittedName>
        <fullName evidence="1">Uncharacterized protein</fullName>
    </submittedName>
</protein>
<sequence>MENLNLVCPAKCHPLQLETPERARFTPLGHSYKSETEHFCDNFKGIRENSEIPKLHENGKPKSCMSCQMPPVTARDSGKGAFYAPRCGLESAIATKVKRSTFTITLKESEKTPKYRNYMKRENLNLAIATKVKRSTFTITLKESEKTPKYRNYMKRENLNLVCPAKCHPLQLETPERARFTPLGHSYKSETEHFCDNFKGIRENSEIPKLHEKGKPKSCMSCQMPPVTARDSGKGAFYAPRCGLESAMTTKVKRSTFAITLKESEKTPKYRNYMKRENLNLVCPAKCHPLQLETPERARCTPLGVDLKVNPRKLRNKETTKMENLNLAIATKVKRSTFTITLKESEKTPKYRNYMKRENLNLAIATKVKRSTFTITLKESEKTPKYRNYMKRENLNLAIATKVKRSTFTITLKESEKTPKYRNYMKRENLNLVCPAKCHPLQLETPERARFTPLGHSYKSETEHFYDNFKGIRENSEIPKLHEKGKPKSCMSCQMPPVTARDSGKGAFYAPRNPRKLRNKETTKMENLNLAIATKVKRSTFTITLKESEKTPKYRNYMKRENLNLAIATKVKRSTFTITLKESEKTPKYRNYMKRENLNLAIATKVKRSTFTITLKESEKTPKYRNYMKRENLNLVCPAKCHPLQLETPERARFTPLGHSYKSETEHFYDNFKGIRENSEIPKLHEKGKPKSCMSCQMPPVTARDSGKGAFYAPRNPRKLRNKETTKMENLNLAIATKVKRSTFTITLKESEKTPKYRNYMKRENLNLAIATKVKRSTFTITLKESEKTPKYRNYMKRENLNLAIATKVKRSTFTITLKESEKTPKYRNYMKRENLNLVCPAKCHPLQLETPERARFTPLGHSYKSETEHFYDNFKGIRENSEIPKLHEKGKPKSCMSCQMPPVTARDSGKGAFYAPRCGLESESEKTPKYRNYMKRENLNLAIATKVKRSTFTITLKESEKTPKYRNYMKRENLNLAIATKVKRSTFTITLKESEKTPKYRNYMKRENLNLVCPAKCHPLQLETPERARFTPLGHSYKSETEHFYDNFKGIRENSEIPKLHEKGKPKSCMSCQMPPVTARDSGKGAFYAPRCGLESAMTTKVKRSTFAITLKESEKTPKYRNYMKRENLNLVCPAKCHPLQLETPERARCTPLGVDLKVNPRKLRNKETTKMENLNLAIATKVKRSTFTITLKESEKTPKYRNYMKRENLNLAIATKVKRSTFTITLKESEKTPKYRNYMKRENLNLAIATKVKRSTFTITLKESEKTPKYRNYMKRENLNLVCPAKCHPLQLETPERARFTPLGHSYKSETEHFYDNFKGIRENSEIPKLHEKGKPKSCMSCQMPPVTARDSGKGAFYAPRCGLESAMTTKVKRSTFAITLKESEKTPKYRNYMKRENLNLVCPAKCHPLQLETPERARCTPLGVDLKAIATKVKRSTFTITLKESEKTPKYRNYMKRENLNLAIATKVKRSTFTITLKESEKTPKYRNYMKRENLNLVCPAKCHPLQLETPERARFTPLGHSYKSETEHFYDNFKGIRENSEIPKLHEKGKPKSCMSCQMPPVTARDSGKGAFYAPRCGLESAMTTKVKRSTFAITLKESEKTPKYRNYMKRENLNLVCPAKCHPLQLETPERARCTPLGVDLKVNPRKLRNKETTKMENLNLAIATKVKRSTFAITLKESEKTPKYRNYMKRENLNLVCPAKCHPLQLETPKRARFTPLGHSYKSETEHFCDNFKGIRENSEIPKLHEKGKLNLYVLPNAPVTVELRKARLRP</sequence>
<gene>
    <name evidence="1" type="ORF">Fcan01_28694</name>
</gene>
<dbReference type="EMBL" id="LNIX01000121">
    <property type="protein sequence ID" value="OXA36540.1"/>
    <property type="molecule type" value="Genomic_DNA"/>
</dbReference>
<evidence type="ECO:0000313" key="2">
    <source>
        <dbReference type="Proteomes" id="UP000198287"/>
    </source>
</evidence>
<evidence type="ECO:0000313" key="1">
    <source>
        <dbReference type="EMBL" id="OXA36540.1"/>
    </source>
</evidence>
<comment type="caution">
    <text evidence="1">The sequence shown here is derived from an EMBL/GenBank/DDBJ whole genome shotgun (WGS) entry which is preliminary data.</text>
</comment>
<name>A0A226CUX0_FOLCA</name>
<accession>A0A226CUX0</accession>
<organism evidence="1 2">
    <name type="scientific">Folsomia candida</name>
    <name type="common">Springtail</name>
    <dbReference type="NCBI Taxonomy" id="158441"/>
    <lineage>
        <taxon>Eukaryota</taxon>
        <taxon>Metazoa</taxon>
        <taxon>Ecdysozoa</taxon>
        <taxon>Arthropoda</taxon>
        <taxon>Hexapoda</taxon>
        <taxon>Collembola</taxon>
        <taxon>Entomobryomorpha</taxon>
        <taxon>Isotomoidea</taxon>
        <taxon>Isotomidae</taxon>
        <taxon>Proisotominae</taxon>
        <taxon>Folsomia</taxon>
    </lineage>
</organism>